<keyword evidence="3" id="KW-0539">Nucleus</keyword>
<evidence type="ECO:0000256" key="2">
    <source>
        <dbReference type="ARBA" id="ARBA00023163"/>
    </source>
</evidence>
<evidence type="ECO:0000313" key="5">
    <source>
        <dbReference type="EMBL" id="CAF5078720.1"/>
    </source>
</evidence>
<feature type="non-terminal residue" evidence="5">
    <location>
        <position position="1"/>
    </location>
</feature>
<protein>
    <submittedName>
        <fullName evidence="5">Uncharacterized protein</fullName>
    </submittedName>
</protein>
<dbReference type="EMBL" id="CAJOBH010233013">
    <property type="protein sequence ID" value="CAF5078720.1"/>
    <property type="molecule type" value="Genomic_DNA"/>
</dbReference>
<organism evidence="5 6">
    <name type="scientific">Rotaria magnacalcarata</name>
    <dbReference type="NCBI Taxonomy" id="392030"/>
    <lineage>
        <taxon>Eukaryota</taxon>
        <taxon>Metazoa</taxon>
        <taxon>Spiralia</taxon>
        <taxon>Gnathifera</taxon>
        <taxon>Rotifera</taxon>
        <taxon>Eurotatoria</taxon>
        <taxon>Bdelloidea</taxon>
        <taxon>Philodinida</taxon>
        <taxon>Philodinidae</taxon>
        <taxon>Rotaria</taxon>
    </lineage>
</organism>
<accession>A0A8S3EM94</accession>
<feature type="compositionally biased region" description="Low complexity" evidence="4">
    <location>
        <begin position="219"/>
        <end position="229"/>
    </location>
</feature>
<keyword evidence="1" id="KW-0805">Transcription regulation</keyword>
<dbReference type="AlphaFoldDB" id="A0A8S3EM94"/>
<name>A0A8S3EM94_9BILA</name>
<evidence type="ECO:0000256" key="1">
    <source>
        <dbReference type="ARBA" id="ARBA00023015"/>
    </source>
</evidence>
<comment type="caution">
    <text evidence="5">The sequence shown here is derived from an EMBL/GenBank/DDBJ whole genome shotgun (WGS) entry which is preliminary data.</text>
</comment>
<gene>
    <name evidence="5" type="ORF">BYL167_LOCUS61632</name>
</gene>
<dbReference type="Proteomes" id="UP000681967">
    <property type="component" value="Unassembled WGS sequence"/>
</dbReference>
<evidence type="ECO:0000256" key="3">
    <source>
        <dbReference type="ARBA" id="ARBA00023242"/>
    </source>
</evidence>
<evidence type="ECO:0000313" key="6">
    <source>
        <dbReference type="Proteomes" id="UP000681967"/>
    </source>
</evidence>
<evidence type="ECO:0000256" key="4">
    <source>
        <dbReference type="SAM" id="MobiDB-lite"/>
    </source>
</evidence>
<dbReference type="InterPro" id="IPR052406">
    <property type="entry name" value="Chromatin_Remodeling_Comp"/>
</dbReference>
<proteinExistence type="predicted"/>
<feature type="region of interest" description="Disordered" evidence="4">
    <location>
        <begin position="219"/>
        <end position="252"/>
    </location>
</feature>
<dbReference type="PANTHER" id="PTHR22970">
    <property type="entry name" value="AT-RICH INTERACTIVE DOMAIN-CONTAINING PROTEIN 2"/>
    <property type="match status" value="1"/>
</dbReference>
<dbReference type="PANTHER" id="PTHR22970:SF14">
    <property type="entry name" value="AT-RICH INTERACTIVE DOMAIN-CONTAINING PROTEIN 2"/>
    <property type="match status" value="1"/>
</dbReference>
<keyword evidence="2" id="KW-0804">Transcription</keyword>
<sequence length="267" mass="28843">AGNDNGIYLIDFINIIIERLIHVSDILVLVHALECLYQLSELGEQLCNAILKVQSSSSIITTLIDLLTIEARSFSSQTIKTIKIVEISAGPVLLPSYHQPPLTSQTSSVSQSVVVISSNQQQQQQQQPTYAIENTEINKSYYSSNNKLIVQQYSKPMTVANVISAGNLLTVGTSSTQNTLSSSTPIIVTNANTQTNQIIDKKRKHDSISETIAAVVNGSLSSPFQSTSPTTPPPTKRSRPSRSRSNTTKAGVTILSTISSRLVPSST</sequence>
<reference evidence="5" key="1">
    <citation type="submission" date="2021-02" db="EMBL/GenBank/DDBJ databases">
        <authorList>
            <person name="Nowell W R."/>
        </authorList>
    </citation>
    <scope>NUCLEOTIDE SEQUENCE</scope>
</reference>
<feature type="non-terminal residue" evidence="5">
    <location>
        <position position="267"/>
    </location>
</feature>